<proteinExistence type="predicted"/>
<evidence type="ECO:0000313" key="1">
    <source>
        <dbReference type="EMBL" id="CAG2220037.1"/>
    </source>
</evidence>
<comment type="caution">
    <text evidence="1">The sequence shown here is derived from an EMBL/GenBank/DDBJ whole genome shotgun (WGS) entry which is preliminary data.</text>
</comment>
<name>A0A8S3SMW5_MYTED</name>
<dbReference type="AlphaFoldDB" id="A0A8S3SMW5"/>
<dbReference type="Proteomes" id="UP000683360">
    <property type="component" value="Unassembled WGS sequence"/>
</dbReference>
<reference evidence="1" key="1">
    <citation type="submission" date="2021-03" db="EMBL/GenBank/DDBJ databases">
        <authorList>
            <person name="Bekaert M."/>
        </authorList>
    </citation>
    <scope>NUCLEOTIDE SEQUENCE</scope>
</reference>
<keyword evidence="2" id="KW-1185">Reference proteome</keyword>
<sequence length="201" mass="23536">MPLPFKDKNPPILTNNKNIAVTRLNQLRGRLQRDKTYRYHYFTSMNDFIEKGYVEKEHGNPIEYHDGLKSVTSIDDAVNLVKRSREMCNKVGLKLHKFQSNSKELLNLIPIEDRAKDLKNLDLLNDKLPITKTLGIQWCIESDSFQFRIELTNKPLTGRGILSTLSSMYEFFLLSYFWVNRFYKNVVAIKLIGTNRLLKFC</sequence>
<dbReference type="PANTHER" id="PTHR47331">
    <property type="entry name" value="PHD-TYPE DOMAIN-CONTAINING PROTEIN"/>
    <property type="match status" value="1"/>
</dbReference>
<evidence type="ECO:0000313" key="2">
    <source>
        <dbReference type="Proteomes" id="UP000683360"/>
    </source>
</evidence>
<gene>
    <name evidence="1" type="ORF">MEDL_33599</name>
</gene>
<accession>A0A8S3SMW5</accession>
<dbReference type="PANTHER" id="PTHR47331:SF6">
    <property type="entry name" value="DOUBLECORTIN DOMAIN-CONTAINING PROTEIN"/>
    <property type="match status" value="1"/>
</dbReference>
<organism evidence="1 2">
    <name type="scientific">Mytilus edulis</name>
    <name type="common">Blue mussel</name>
    <dbReference type="NCBI Taxonomy" id="6550"/>
    <lineage>
        <taxon>Eukaryota</taxon>
        <taxon>Metazoa</taxon>
        <taxon>Spiralia</taxon>
        <taxon>Lophotrochozoa</taxon>
        <taxon>Mollusca</taxon>
        <taxon>Bivalvia</taxon>
        <taxon>Autobranchia</taxon>
        <taxon>Pteriomorphia</taxon>
        <taxon>Mytilida</taxon>
        <taxon>Mytiloidea</taxon>
        <taxon>Mytilidae</taxon>
        <taxon>Mytilinae</taxon>
        <taxon>Mytilus</taxon>
    </lineage>
</organism>
<protein>
    <submittedName>
        <fullName evidence="1">Uncharacterized protein</fullName>
    </submittedName>
</protein>
<dbReference type="OrthoDB" id="6127549at2759"/>
<dbReference type="EMBL" id="CAJPWZ010001649">
    <property type="protein sequence ID" value="CAG2220037.1"/>
    <property type="molecule type" value="Genomic_DNA"/>
</dbReference>